<dbReference type="InterPro" id="IPR046513">
    <property type="entry name" value="DUF6691"/>
</dbReference>
<dbReference type="EMBL" id="JBHTJV010000009">
    <property type="protein sequence ID" value="MFD0916828.1"/>
    <property type="molecule type" value="Genomic_DNA"/>
</dbReference>
<name>A0ABW3FGG0_9HYPH</name>
<evidence type="ECO:0000313" key="3">
    <source>
        <dbReference type="Proteomes" id="UP001597101"/>
    </source>
</evidence>
<comment type="caution">
    <text evidence="2">The sequence shown here is derived from an EMBL/GenBank/DDBJ whole genome shotgun (WGS) entry which is preliminary data.</text>
</comment>
<evidence type="ECO:0000313" key="2">
    <source>
        <dbReference type="EMBL" id="MFD0916828.1"/>
    </source>
</evidence>
<proteinExistence type="predicted"/>
<dbReference type="Proteomes" id="UP001597101">
    <property type="component" value="Unassembled WGS sequence"/>
</dbReference>
<dbReference type="RefSeq" id="WP_377212675.1">
    <property type="nucleotide sequence ID" value="NZ_JBHTJV010000009.1"/>
</dbReference>
<protein>
    <submittedName>
        <fullName evidence="2">DUF6691 family protein</fullName>
    </submittedName>
</protein>
<feature type="transmembrane region" description="Helical" evidence="1">
    <location>
        <begin position="81"/>
        <end position="101"/>
    </location>
</feature>
<sequence length="149" mass="15375">MRSISALIAGLIFGLGLGLSGMTNPAKVQNFLDLFGTWDPSLAFVMGGAIAVTAPGYFLLKKLAGQPLFAEKFQFPTRKDIDAPLLGGAATFGIGWGLGGFCPGPALAALPLSLTNTTSVLVFVVSMLVGMWLANSRTLAKAAIAENTA</sequence>
<feature type="transmembrane region" description="Helical" evidence="1">
    <location>
        <begin position="41"/>
        <end position="60"/>
    </location>
</feature>
<feature type="transmembrane region" description="Helical" evidence="1">
    <location>
        <begin position="113"/>
        <end position="134"/>
    </location>
</feature>
<dbReference type="Pfam" id="PF20398">
    <property type="entry name" value="DUF6691"/>
    <property type="match status" value="1"/>
</dbReference>
<reference evidence="3" key="1">
    <citation type="journal article" date="2019" name="Int. J. Syst. Evol. Microbiol.">
        <title>The Global Catalogue of Microorganisms (GCM) 10K type strain sequencing project: providing services to taxonomists for standard genome sequencing and annotation.</title>
        <authorList>
            <consortium name="The Broad Institute Genomics Platform"/>
            <consortium name="The Broad Institute Genome Sequencing Center for Infectious Disease"/>
            <person name="Wu L."/>
            <person name="Ma J."/>
        </authorList>
    </citation>
    <scope>NUCLEOTIDE SEQUENCE [LARGE SCALE GENOMIC DNA]</scope>
    <source>
        <strain evidence="3">CCUG 60023</strain>
    </source>
</reference>
<keyword evidence="3" id="KW-1185">Reference proteome</keyword>
<keyword evidence="1" id="KW-0472">Membrane</keyword>
<keyword evidence="1" id="KW-1133">Transmembrane helix</keyword>
<keyword evidence="1" id="KW-0812">Transmembrane</keyword>
<evidence type="ECO:0000256" key="1">
    <source>
        <dbReference type="SAM" id="Phobius"/>
    </source>
</evidence>
<accession>A0ABW3FGG0</accession>
<organism evidence="2 3">
    <name type="scientific">Pseudahrensia aquimaris</name>
    <dbReference type="NCBI Taxonomy" id="744461"/>
    <lineage>
        <taxon>Bacteria</taxon>
        <taxon>Pseudomonadati</taxon>
        <taxon>Pseudomonadota</taxon>
        <taxon>Alphaproteobacteria</taxon>
        <taxon>Hyphomicrobiales</taxon>
        <taxon>Ahrensiaceae</taxon>
        <taxon>Pseudahrensia</taxon>
    </lineage>
</organism>
<gene>
    <name evidence="2" type="ORF">ACFQ14_10450</name>
</gene>